<evidence type="ECO:0000313" key="1">
    <source>
        <dbReference type="EMBL" id="MPM16535.1"/>
    </source>
</evidence>
<comment type="caution">
    <text evidence="1">The sequence shown here is derived from an EMBL/GenBank/DDBJ whole genome shotgun (WGS) entry which is preliminary data.</text>
</comment>
<organism evidence="1">
    <name type="scientific">bioreactor metagenome</name>
    <dbReference type="NCBI Taxonomy" id="1076179"/>
    <lineage>
        <taxon>unclassified sequences</taxon>
        <taxon>metagenomes</taxon>
        <taxon>ecological metagenomes</taxon>
    </lineage>
</organism>
<protein>
    <submittedName>
        <fullName evidence="1">Uncharacterized protein</fullName>
    </submittedName>
</protein>
<gene>
    <name evidence="1" type="ORF">SDC9_62916</name>
</gene>
<sequence>MIAQGDHVRPRVEDRLRLAGEDADAGGVFPVYHGEMDILKALELPQMAAQIINTRLGADIPHGENLDDWHGNSPFS</sequence>
<dbReference type="AlphaFoldDB" id="A0A644XK33"/>
<proteinExistence type="predicted"/>
<name>A0A644XK33_9ZZZZ</name>
<reference evidence="1" key="1">
    <citation type="submission" date="2019-08" db="EMBL/GenBank/DDBJ databases">
        <authorList>
            <person name="Kucharzyk K."/>
            <person name="Murdoch R.W."/>
            <person name="Higgins S."/>
            <person name="Loffler F."/>
        </authorList>
    </citation>
    <scope>NUCLEOTIDE SEQUENCE</scope>
</reference>
<accession>A0A644XK33</accession>
<dbReference type="EMBL" id="VSSQ01002631">
    <property type="protein sequence ID" value="MPM16535.1"/>
    <property type="molecule type" value="Genomic_DNA"/>
</dbReference>